<keyword evidence="4" id="KW-0238">DNA-binding</keyword>
<dbReference type="PROSITE" id="PS00688">
    <property type="entry name" value="SIGMA54_INTERACT_3"/>
    <property type="match status" value="1"/>
</dbReference>
<dbReference type="InterPro" id="IPR009057">
    <property type="entry name" value="Homeodomain-like_sf"/>
</dbReference>
<feature type="domain" description="Sigma-54 factor interaction" evidence="7">
    <location>
        <begin position="315"/>
        <end position="544"/>
    </location>
</feature>
<name>A0A7V1PU02_CALAY</name>
<organism evidence="8">
    <name type="scientific">Caldithrix abyssi</name>
    <dbReference type="NCBI Taxonomy" id="187145"/>
    <lineage>
        <taxon>Bacteria</taxon>
        <taxon>Pseudomonadati</taxon>
        <taxon>Calditrichota</taxon>
        <taxon>Calditrichia</taxon>
        <taxon>Calditrichales</taxon>
        <taxon>Calditrichaceae</taxon>
        <taxon>Caldithrix</taxon>
    </lineage>
</organism>
<keyword evidence="6" id="KW-0804">Transcription</keyword>
<dbReference type="FunFam" id="3.40.50.300:FF:000006">
    <property type="entry name" value="DNA-binding transcriptional regulator NtrC"/>
    <property type="match status" value="1"/>
</dbReference>
<evidence type="ECO:0000313" key="8">
    <source>
        <dbReference type="EMBL" id="HED09107.1"/>
    </source>
</evidence>
<evidence type="ECO:0000256" key="2">
    <source>
        <dbReference type="ARBA" id="ARBA00022840"/>
    </source>
</evidence>
<dbReference type="GO" id="GO:0006355">
    <property type="term" value="P:regulation of DNA-templated transcription"/>
    <property type="evidence" value="ECO:0007669"/>
    <property type="project" value="InterPro"/>
</dbReference>
<protein>
    <submittedName>
        <fullName evidence="8">AAA family ATPase</fullName>
    </submittedName>
</protein>
<dbReference type="Pfam" id="PF25601">
    <property type="entry name" value="AAA_lid_14"/>
    <property type="match status" value="1"/>
</dbReference>
<dbReference type="GO" id="GO:0043565">
    <property type="term" value="F:sequence-specific DNA binding"/>
    <property type="evidence" value="ECO:0007669"/>
    <property type="project" value="InterPro"/>
</dbReference>
<dbReference type="Pfam" id="PF00158">
    <property type="entry name" value="Sigma54_activat"/>
    <property type="match status" value="1"/>
</dbReference>
<keyword evidence="2" id="KW-0067">ATP-binding</keyword>
<accession>A0A7V1PU02</accession>
<comment type="caution">
    <text evidence="8">The sequence shown here is derived from an EMBL/GenBank/DDBJ whole genome shotgun (WGS) entry which is preliminary data.</text>
</comment>
<dbReference type="SUPFAM" id="SSF46689">
    <property type="entry name" value="Homeodomain-like"/>
    <property type="match status" value="1"/>
</dbReference>
<dbReference type="Gene3D" id="1.10.8.60">
    <property type="match status" value="1"/>
</dbReference>
<dbReference type="InterPro" id="IPR025943">
    <property type="entry name" value="Sigma_54_int_dom_ATP-bd_2"/>
</dbReference>
<dbReference type="InterPro" id="IPR003593">
    <property type="entry name" value="AAA+_ATPase"/>
</dbReference>
<sequence length="621" mass="71124">MFFSACHTPLPGQLNKSFRYESFYDAPLEEPVLERFAVVLEDHLLIFLVLEHPLAPGKLAAFLNRSGLATETPPCQWQTNDQAVELFFETALDISISMPIDNRLRSIRQSISILEQHTAYSPFIHNLYWRILWLYEKIRLEFDFYKIPTNPAKAFSQLVNKIYDPNTHPQLALAGNSNALHQLFRETGSHRFSKILSYRAGQNGQVVSYLEKLTGDVFLISDDMDSGHVISHLKQQLQYTRLPILVICNSSTLQKQLERSTDIFCYTLNDLENIVRGYRKEKEQLIKQARIMFGKETDAFFNWASSGKMDNFMGIISRHPSMYRLFETIVRVSPNNITVLIEGPSGTGKELIARSIHRLSNRKHQPFVTVNCSAIPDNLLESELFGHVKGAFTGAVANKMGLFHEANNGTIFLDEIGELSESLQVKLLRFLQNGEIRPVGGNQTIHIDTRLITATNRDLRQRVREGLFRSDFYYRLNVVRLSLPPLRERKEDIKLLCTHFIHFFSRKFNKEIGGIEEEALRKLSLYDWPGNVRELENVIEHACAMALGSIITQEDLPELQASSAESSLSDKSGPLKTLKDMETEHIRKALLKYGSNYDAICRELAISRTTLWRKLKELNIS</sequence>
<evidence type="ECO:0000259" key="7">
    <source>
        <dbReference type="PROSITE" id="PS50045"/>
    </source>
</evidence>
<dbReference type="InterPro" id="IPR002078">
    <property type="entry name" value="Sigma_54_int"/>
</dbReference>
<keyword evidence="1" id="KW-0547">Nucleotide-binding</keyword>
<gene>
    <name evidence="8" type="ORF">ENJ10_00325</name>
</gene>
<dbReference type="FunFam" id="1.10.8.60:FF:000014">
    <property type="entry name" value="DNA-binding transcriptional regulator NtrC"/>
    <property type="match status" value="1"/>
</dbReference>
<dbReference type="GO" id="GO:0005524">
    <property type="term" value="F:ATP binding"/>
    <property type="evidence" value="ECO:0007669"/>
    <property type="project" value="UniProtKB-KW"/>
</dbReference>
<evidence type="ECO:0000256" key="3">
    <source>
        <dbReference type="ARBA" id="ARBA00023015"/>
    </source>
</evidence>
<evidence type="ECO:0000256" key="5">
    <source>
        <dbReference type="ARBA" id="ARBA00023159"/>
    </source>
</evidence>
<dbReference type="Proteomes" id="UP000886005">
    <property type="component" value="Unassembled WGS sequence"/>
</dbReference>
<reference evidence="8" key="1">
    <citation type="journal article" date="2020" name="mSystems">
        <title>Genome- and Community-Level Interaction Insights into Carbon Utilization and Element Cycling Functions of Hydrothermarchaeota in Hydrothermal Sediment.</title>
        <authorList>
            <person name="Zhou Z."/>
            <person name="Liu Y."/>
            <person name="Xu W."/>
            <person name="Pan J."/>
            <person name="Luo Z.H."/>
            <person name="Li M."/>
        </authorList>
    </citation>
    <scope>NUCLEOTIDE SEQUENCE [LARGE SCALE GENOMIC DNA]</scope>
    <source>
        <strain evidence="8">HyVt-456</strain>
    </source>
</reference>
<dbReference type="PROSITE" id="PS00676">
    <property type="entry name" value="SIGMA54_INTERACT_2"/>
    <property type="match status" value="1"/>
</dbReference>
<evidence type="ECO:0000256" key="4">
    <source>
        <dbReference type="ARBA" id="ARBA00023125"/>
    </source>
</evidence>
<keyword evidence="5" id="KW-0010">Activator</keyword>
<dbReference type="SMART" id="SM00382">
    <property type="entry name" value="AAA"/>
    <property type="match status" value="1"/>
</dbReference>
<dbReference type="PROSITE" id="PS50045">
    <property type="entry name" value="SIGMA54_INTERACT_4"/>
    <property type="match status" value="1"/>
</dbReference>
<dbReference type="SUPFAM" id="SSF52540">
    <property type="entry name" value="P-loop containing nucleoside triphosphate hydrolases"/>
    <property type="match status" value="1"/>
</dbReference>
<evidence type="ECO:0000256" key="6">
    <source>
        <dbReference type="ARBA" id="ARBA00023163"/>
    </source>
</evidence>
<proteinExistence type="predicted"/>
<keyword evidence="3" id="KW-0805">Transcription regulation</keyword>
<dbReference type="Pfam" id="PF02954">
    <property type="entry name" value="HTH_8"/>
    <property type="match status" value="1"/>
</dbReference>
<dbReference type="InterPro" id="IPR002197">
    <property type="entry name" value="HTH_Fis"/>
</dbReference>
<dbReference type="PANTHER" id="PTHR32071">
    <property type="entry name" value="TRANSCRIPTIONAL REGULATORY PROTEIN"/>
    <property type="match status" value="1"/>
</dbReference>
<dbReference type="InterPro" id="IPR027417">
    <property type="entry name" value="P-loop_NTPase"/>
</dbReference>
<dbReference type="EMBL" id="DRLD01000012">
    <property type="protein sequence ID" value="HED09107.1"/>
    <property type="molecule type" value="Genomic_DNA"/>
</dbReference>
<dbReference type="CDD" id="cd00009">
    <property type="entry name" value="AAA"/>
    <property type="match status" value="1"/>
</dbReference>
<dbReference type="InterPro" id="IPR025944">
    <property type="entry name" value="Sigma_54_int_dom_CS"/>
</dbReference>
<dbReference type="Gene3D" id="3.40.50.300">
    <property type="entry name" value="P-loop containing nucleotide triphosphate hydrolases"/>
    <property type="match status" value="1"/>
</dbReference>
<evidence type="ECO:0000256" key="1">
    <source>
        <dbReference type="ARBA" id="ARBA00022741"/>
    </source>
</evidence>
<dbReference type="InterPro" id="IPR058031">
    <property type="entry name" value="AAA_lid_NorR"/>
</dbReference>
<dbReference type="Gene3D" id="1.10.10.60">
    <property type="entry name" value="Homeodomain-like"/>
    <property type="match status" value="1"/>
</dbReference>
<dbReference type="AlphaFoldDB" id="A0A7V1PU02"/>